<dbReference type="AlphaFoldDB" id="A0AAV1CU96"/>
<protein>
    <submittedName>
        <fullName evidence="1">OLC1v1035680C1</fullName>
    </submittedName>
</protein>
<keyword evidence="2" id="KW-1185">Reference proteome</keyword>
<dbReference type="Proteomes" id="UP001161247">
    <property type="component" value="Chromosome 3"/>
</dbReference>
<dbReference type="EMBL" id="OX459120">
    <property type="protein sequence ID" value="CAI9098941.1"/>
    <property type="molecule type" value="Genomic_DNA"/>
</dbReference>
<evidence type="ECO:0000313" key="1">
    <source>
        <dbReference type="EMBL" id="CAI9098941.1"/>
    </source>
</evidence>
<gene>
    <name evidence="1" type="ORF">OLC1_LOCUS9048</name>
</gene>
<accession>A0AAV1CU96</accession>
<sequence length="49" mass="5288">MGFRNTNTAELGIKLSLTSWWPTHTCKGGDLMTKAAGESDSSFVILISN</sequence>
<organism evidence="1 2">
    <name type="scientific">Oldenlandia corymbosa var. corymbosa</name>
    <dbReference type="NCBI Taxonomy" id="529605"/>
    <lineage>
        <taxon>Eukaryota</taxon>
        <taxon>Viridiplantae</taxon>
        <taxon>Streptophyta</taxon>
        <taxon>Embryophyta</taxon>
        <taxon>Tracheophyta</taxon>
        <taxon>Spermatophyta</taxon>
        <taxon>Magnoliopsida</taxon>
        <taxon>eudicotyledons</taxon>
        <taxon>Gunneridae</taxon>
        <taxon>Pentapetalae</taxon>
        <taxon>asterids</taxon>
        <taxon>lamiids</taxon>
        <taxon>Gentianales</taxon>
        <taxon>Rubiaceae</taxon>
        <taxon>Rubioideae</taxon>
        <taxon>Spermacoceae</taxon>
        <taxon>Hedyotis-Oldenlandia complex</taxon>
        <taxon>Oldenlandia</taxon>
    </lineage>
</organism>
<name>A0AAV1CU96_OLDCO</name>
<reference evidence="1" key="1">
    <citation type="submission" date="2023-03" db="EMBL/GenBank/DDBJ databases">
        <authorList>
            <person name="Julca I."/>
        </authorList>
    </citation>
    <scope>NUCLEOTIDE SEQUENCE</scope>
</reference>
<evidence type="ECO:0000313" key="2">
    <source>
        <dbReference type="Proteomes" id="UP001161247"/>
    </source>
</evidence>
<proteinExistence type="predicted"/>